<accession>A0A368PHJ1</accession>
<dbReference type="EMBL" id="CM003528">
    <property type="protein sequence ID" value="RCV04888.1"/>
    <property type="molecule type" value="Genomic_DNA"/>
</dbReference>
<dbReference type="AlphaFoldDB" id="A0A368PHJ1"/>
<reference evidence="1" key="2">
    <citation type="submission" date="2015-07" db="EMBL/GenBank/DDBJ databases">
        <authorList>
            <person name="Noorani M."/>
        </authorList>
    </citation>
    <scope>NUCLEOTIDE SEQUENCE</scope>
    <source>
        <strain evidence="1">Yugu1</strain>
    </source>
</reference>
<sequence>MLNFVANTHPVCANLTDSTCFQNSELPMWSLPKLHTYRSIISTIFFWRLHKRIANERLNCHTEFHYLYKKFQYKMVNEPNASTWASLTMLPQPVVALSAKTG</sequence>
<evidence type="ECO:0000313" key="1">
    <source>
        <dbReference type="EMBL" id="RCV04888.1"/>
    </source>
</evidence>
<organism evidence="1">
    <name type="scientific">Setaria italica</name>
    <name type="common">Foxtail millet</name>
    <name type="synonym">Panicum italicum</name>
    <dbReference type="NCBI Taxonomy" id="4555"/>
    <lineage>
        <taxon>Eukaryota</taxon>
        <taxon>Viridiplantae</taxon>
        <taxon>Streptophyta</taxon>
        <taxon>Embryophyta</taxon>
        <taxon>Tracheophyta</taxon>
        <taxon>Spermatophyta</taxon>
        <taxon>Magnoliopsida</taxon>
        <taxon>Liliopsida</taxon>
        <taxon>Poales</taxon>
        <taxon>Poaceae</taxon>
        <taxon>PACMAD clade</taxon>
        <taxon>Panicoideae</taxon>
        <taxon>Panicodae</taxon>
        <taxon>Paniceae</taxon>
        <taxon>Cenchrinae</taxon>
        <taxon>Setaria</taxon>
    </lineage>
</organism>
<proteinExistence type="predicted"/>
<protein>
    <submittedName>
        <fullName evidence="1">Uncharacterized protein</fullName>
    </submittedName>
</protein>
<reference evidence="1" key="1">
    <citation type="journal article" date="2012" name="Nat. Biotechnol.">
        <title>Reference genome sequence of the model plant Setaria.</title>
        <authorList>
            <person name="Bennetzen J.L."/>
            <person name="Schmutz J."/>
            <person name="Wang H."/>
            <person name="Percifield R."/>
            <person name="Hawkins J."/>
            <person name="Pontaroli A.C."/>
            <person name="Estep M."/>
            <person name="Feng L."/>
            <person name="Vaughn J.N."/>
            <person name="Grimwood J."/>
            <person name="Jenkins J."/>
            <person name="Barry K."/>
            <person name="Lindquist E."/>
            <person name="Hellsten U."/>
            <person name="Deshpande S."/>
            <person name="Wang X."/>
            <person name="Wu X."/>
            <person name="Mitros T."/>
            <person name="Triplett J."/>
            <person name="Yang X."/>
            <person name="Ye C.Y."/>
            <person name="Mauro-Herrera M."/>
            <person name="Wang L."/>
            <person name="Li P."/>
            <person name="Sharma M."/>
            <person name="Sharma R."/>
            <person name="Ronald P.C."/>
            <person name="Panaud O."/>
            <person name="Kellogg E.A."/>
            <person name="Brutnell T.P."/>
            <person name="Doust A.N."/>
            <person name="Tuskan G.A."/>
            <person name="Rokhsar D."/>
            <person name="Devos K.M."/>
        </authorList>
    </citation>
    <scope>NUCLEOTIDE SEQUENCE [LARGE SCALE GENOMIC DNA]</scope>
    <source>
        <strain evidence="1">Yugu1</strain>
    </source>
</reference>
<name>A0A368PHJ1_SETIT</name>
<gene>
    <name evidence="1" type="ORF">SETIT_1G037500v2</name>
</gene>